<accession>A0A6H1ZE99</accession>
<proteinExistence type="predicted"/>
<dbReference type="GO" id="GO:0016740">
    <property type="term" value="F:transferase activity"/>
    <property type="evidence" value="ECO:0007669"/>
    <property type="project" value="UniProtKB-KW"/>
</dbReference>
<dbReference type="CDD" id="cd03358">
    <property type="entry name" value="LbH_WxcM_N_like"/>
    <property type="match status" value="1"/>
</dbReference>
<dbReference type="Pfam" id="PF00132">
    <property type="entry name" value="Hexapep"/>
    <property type="match status" value="1"/>
</dbReference>
<dbReference type="Gene3D" id="2.160.10.10">
    <property type="entry name" value="Hexapeptide repeat proteins"/>
    <property type="match status" value="1"/>
</dbReference>
<dbReference type="AlphaFoldDB" id="A0A6H1ZE99"/>
<dbReference type="PANTHER" id="PTHR43300:SF4">
    <property type="entry name" value="ACYL-[ACYL-CARRIER-PROTEIN]--UDP-N-ACETYLGLUCOSAMINE O-ACYLTRANSFERASE"/>
    <property type="match status" value="1"/>
</dbReference>
<dbReference type="InterPro" id="IPR018357">
    <property type="entry name" value="Hexapep_transf_CS"/>
</dbReference>
<evidence type="ECO:0000313" key="3">
    <source>
        <dbReference type="EMBL" id="QJA45585.1"/>
    </source>
</evidence>
<dbReference type="InterPro" id="IPR001451">
    <property type="entry name" value="Hexapep"/>
</dbReference>
<dbReference type="PROSITE" id="PS00101">
    <property type="entry name" value="HEXAPEP_TRANSFERASES"/>
    <property type="match status" value="1"/>
</dbReference>
<dbReference type="SUPFAM" id="SSF51161">
    <property type="entry name" value="Trimeric LpxA-like enzymes"/>
    <property type="match status" value="1"/>
</dbReference>
<feature type="domain" description="Mannose-1-phosphate guanyltransferase C-terminal" evidence="2">
    <location>
        <begin position="11"/>
        <end position="61"/>
    </location>
</feature>
<gene>
    <name evidence="3" type="ORF">TM448A00260_0014</name>
</gene>
<protein>
    <submittedName>
        <fullName evidence="3">Putative hexapeptide repeat-containing transferase</fullName>
    </submittedName>
</protein>
<evidence type="ECO:0000256" key="1">
    <source>
        <dbReference type="ARBA" id="ARBA00022679"/>
    </source>
</evidence>
<dbReference type="InterPro" id="IPR050179">
    <property type="entry name" value="Trans_hexapeptide_repeat"/>
</dbReference>
<dbReference type="Pfam" id="PF25087">
    <property type="entry name" value="GMPPB_C"/>
    <property type="match status" value="1"/>
</dbReference>
<reference evidence="3" key="1">
    <citation type="submission" date="2020-03" db="EMBL/GenBank/DDBJ databases">
        <title>The deep terrestrial virosphere.</title>
        <authorList>
            <person name="Holmfeldt K."/>
            <person name="Nilsson E."/>
            <person name="Simone D."/>
            <person name="Lopez-Fernandez M."/>
            <person name="Wu X."/>
            <person name="de Brujin I."/>
            <person name="Lundin D."/>
            <person name="Andersson A."/>
            <person name="Bertilsson S."/>
            <person name="Dopson M."/>
        </authorList>
    </citation>
    <scope>NUCLEOTIDE SEQUENCE</scope>
    <source>
        <strain evidence="3">TM448A00260</strain>
    </source>
</reference>
<organism evidence="3">
    <name type="scientific">viral metagenome</name>
    <dbReference type="NCBI Taxonomy" id="1070528"/>
    <lineage>
        <taxon>unclassified sequences</taxon>
        <taxon>metagenomes</taxon>
        <taxon>organismal metagenomes</taxon>
    </lineage>
</organism>
<dbReference type="InterPro" id="IPR011004">
    <property type="entry name" value="Trimer_LpxA-like_sf"/>
</dbReference>
<evidence type="ECO:0000259" key="2">
    <source>
        <dbReference type="Pfam" id="PF25087"/>
    </source>
</evidence>
<keyword evidence="1 3" id="KW-0808">Transferase</keyword>
<sequence length="138" mass="14991">MTHVWNQQLSNIHPSAEIGEDCTIHSHVWIGANVKIGKRCKIQAFVFIPDGVTIGDDVFIAPHVCFTNDRHPPSNGKGWEKTFVEDGAVIGAGAVILPGLTVGERAMVAAGTVVTKDVPPYTVVMNNREQIYKSLLTK</sequence>
<dbReference type="PANTHER" id="PTHR43300">
    <property type="entry name" value="ACETYLTRANSFERASE"/>
    <property type="match status" value="1"/>
</dbReference>
<dbReference type="InterPro" id="IPR056729">
    <property type="entry name" value="GMPPB_C"/>
</dbReference>
<name>A0A6H1ZE99_9ZZZZ</name>
<dbReference type="EMBL" id="MT143993">
    <property type="protein sequence ID" value="QJA45585.1"/>
    <property type="molecule type" value="Genomic_DNA"/>
</dbReference>